<dbReference type="EMBL" id="CAJOBA010052586">
    <property type="protein sequence ID" value="CAF4256449.1"/>
    <property type="molecule type" value="Genomic_DNA"/>
</dbReference>
<dbReference type="PANTHER" id="PTHR24104">
    <property type="entry name" value="E3 UBIQUITIN-PROTEIN LIGASE NHLRC1-RELATED"/>
    <property type="match status" value="1"/>
</dbReference>
<evidence type="ECO:0000313" key="4">
    <source>
        <dbReference type="EMBL" id="CAF4256449.1"/>
    </source>
</evidence>
<protein>
    <submittedName>
        <fullName evidence="4">Uncharacterized protein</fullName>
    </submittedName>
</protein>
<dbReference type="AlphaFoldDB" id="A0A8S2T1B5"/>
<name>A0A8S2T1B5_9BILA</name>
<dbReference type="GO" id="GO:0008270">
    <property type="term" value="F:zinc ion binding"/>
    <property type="evidence" value="ECO:0007669"/>
    <property type="project" value="UniProtKB-KW"/>
</dbReference>
<sequence length="142" mass="15407">MKLQKDQLFSAYIKEVGDLVIKQNQTDEDRNIHLLNVDDNGDVYVADWHNHRIQLWSHGSSTGVTVAGGNGQGISLSQINNPHSVILDTNKNIYVADYGNHRVVKWLVGAKSGIIIAGRGGEGSGASQPDCPTALKFDKIGN</sequence>
<gene>
    <name evidence="3" type="ORF">OVA965_LOCUS35343</name>
    <name evidence="4" type="ORF">TMI583_LOCUS36311</name>
</gene>
<keyword evidence="1" id="KW-0677">Repeat</keyword>
<dbReference type="PROSITE" id="PS51125">
    <property type="entry name" value="NHL"/>
    <property type="match status" value="1"/>
</dbReference>
<dbReference type="InterPro" id="IPR050952">
    <property type="entry name" value="TRIM-NHL_E3_ligases"/>
</dbReference>
<proteinExistence type="predicted"/>
<feature type="non-terminal residue" evidence="4">
    <location>
        <position position="1"/>
    </location>
</feature>
<evidence type="ECO:0000313" key="3">
    <source>
        <dbReference type="EMBL" id="CAF1463351.1"/>
    </source>
</evidence>
<evidence type="ECO:0000256" key="1">
    <source>
        <dbReference type="ARBA" id="ARBA00022737"/>
    </source>
</evidence>
<reference evidence="4" key="1">
    <citation type="submission" date="2021-02" db="EMBL/GenBank/DDBJ databases">
        <authorList>
            <person name="Nowell W R."/>
        </authorList>
    </citation>
    <scope>NUCLEOTIDE SEQUENCE</scope>
</reference>
<dbReference type="Pfam" id="PF01436">
    <property type="entry name" value="NHL"/>
    <property type="match status" value="2"/>
</dbReference>
<dbReference type="Proteomes" id="UP000682733">
    <property type="component" value="Unassembled WGS sequence"/>
</dbReference>
<accession>A0A8S2T1B5</accession>
<organism evidence="4 5">
    <name type="scientific">Didymodactylos carnosus</name>
    <dbReference type="NCBI Taxonomy" id="1234261"/>
    <lineage>
        <taxon>Eukaryota</taxon>
        <taxon>Metazoa</taxon>
        <taxon>Spiralia</taxon>
        <taxon>Gnathifera</taxon>
        <taxon>Rotifera</taxon>
        <taxon>Eurotatoria</taxon>
        <taxon>Bdelloidea</taxon>
        <taxon>Philodinida</taxon>
        <taxon>Philodinidae</taxon>
        <taxon>Didymodactylos</taxon>
    </lineage>
</organism>
<evidence type="ECO:0000256" key="2">
    <source>
        <dbReference type="PROSITE-ProRule" id="PRU00504"/>
    </source>
</evidence>
<feature type="repeat" description="NHL" evidence="2">
    <location>
        <begin position="78"/>
        <end position="109"/>
    </location>
</feature>
<dbReference type="InterPro" id="IPR001258">
    <property type="entry name" value="NHL_repeat"/>
</dbReference>
<dbReference type="Gene3D" id="2.120.10.30">
    <property type="entry name" value="TolB, C-terminal domain"/>
    <property type="match status" value="1"/>
</dbReference>
<dbReference type="PANTHER" id="PTHR24104:SF25">
    <property type="entry name" value="PROTEIN LIN-41"/>
    <property type="match status" value="1"/>
</dbReference>
<comment type="caution">
    <text evidence="4">The sequence shown here is derived from an EMBL/GenBank/DDBJ whole genome shotgun (WGS) entry which is preliminary data.</text>
</comment>
<dbReference type="Proteomes" id="UP000677228">
    <property type="component" value="Unassembled WGS sequence"/>
</dbReference>
<dbReference type="SUPFAM" id="SSF101898">
    <property type="entry name" value="NHL repeat"/>
    <property type="match status" value="1"/>
</dbReference>
<dbReference type="InterPro" id="IPR011042">
    <property type="entry name" value="6-blade_b-propeller_TolB-like"/>
</dbReference>
<evidence type="ECO:0000313" key="5">
    <source>
        <dbReference type="Proteomes" id="UP000682733"/>
    </source>
</evidence>
<dbReference type="EMBL" id="CAJNOK010030710">
    <property type="protein sequence ID" value="CAF1463351.1"/>
    <property type="molecule type" value="Genomic_DNA"/>
</dbReference>